<evidence type="ECO:0000256" key="4">
    <source>
        <dbReference type="ARBA" id="ARBA00022737"/>
    </source>
</evidence>
<evidence type="ECO:0000256" key="7">
    <source>
        <dbReference type="ARBA" id="ARBA00038475"/>
    </source>
</evidence>
<keyword evidence="6 8" id="KW-0472">Membrane</keyword>
<feature type="transmembrane region" description="Helical" evidence="8">
    <location>
        <begin position="200"/>
        <end position="218"/>
    </location>
</feature>
<reference evidence="10 11" key="2">
    <citation type="journal article" date="2008" name="Nature">
        <title>The Phaeodactylum genome reveals the evolutionary history of diatom genomes.</title>
        <authorList>
            <person name="Bowler C."/>
            <person name="Allen A.E."/>
            <person name="Badger J.H."/>
            <person name="Grimwood J."/>
            <person name="Jabbari K."/>
            <person name="Kuo A."/>
            <person name="Maheswari U."/>
            <person name="Martens C."/>
            <person name="Maumus F."/>
            <person name="Otillar R.P."/>
            <person name="Rayko E."/>
            <person name="Salamov A."/>
            <person name="Vandepoele K."/>
            <person name="Beszteri B."/>
            <person name="Gruber A."/>
            <person name="Heijde M."/>
            <person name="Katinka M."/>
            <person name="Mock T."/>
            <person name="Valentin K."/>
            <person name="Verret F."/>
            <person name="Berges J.A."/>
            <person name="Brownlee C."/>
            <person name="Cadoret J.P."/>
            <person name="Chiovitti A."/>
            <person name="Choi C.J."/>
            <person name="Coesel S."/>
            <person name="De Martino A."/>
            <person name="Detter J.C."/>
            <person name="Durkin C."/>
            <person name="Falciatore A."/>
            <person name="Fournet J."/>
            <person name="Haruta M."/>
            <person name="Huysman M.J."/>
            <person name="Jenkins B.D."/>
            <person name="Jiroutova K."/>
            <person name="Jorgensen R.E."/>
            <person name="Joubert Y."/>
            <person name="Kaplan A."/>
            <person name="Kroger N."/>
            <person name="Kroth P.G."/>
            <person name="La Roche J."/>
            <person name="Lindquist E."/>
            <person name="Lommer M."/>
            <person name="Martin-Jezequel V."/>
            <person name="Lopez P.J."/>
            <person name="Lucas S."/>
            <person name="Mangogna M."/>
            <person name="McGinnis K."/>
            <person name="Medlin L.K."/>
            <person name="Montsant A."/>
            <person name="Oudot-Le Secq M.P."/>
            <person name="Napoli C."/>
            <person name="Obornik M."/>
            <person name="Parker M.S."/>
            <person name="Petit J.L."/>
            <person name="Porcel B.M."/>
            <person name="Poulsen N."/>
            <person name="Robison M."/>
            <person name="Rychlewski L."/>
            <person name="Rynearson T.A."/>
            <person name="Schmutz J."/>
            <person name="Shapiro H."/>
            <person name="Siaut M."/>
            <person name="Stanley M."/>
            <person name="Sussman M.R."/>
            <person name="Taylor A.R."/>
            <person name="Vardi A."/>
            <person name="von Dassow P."/>
            <person name="Vyverman W."/>
            <person name="Willis A."/>
            <person name="Wyrwicz L.S."/>
            <person name="Rokhsar D.S."/>
            <person name="Weissenbach J."/>
            <person name="Armbrust E.V."/>
            <person name="Green B.R."/>
            <person name="Van de Peer Y."/>
            <person name="Grigoriev I.V."/>
        </authorList>
    </citation>
    <scope>NUCLEOTIDE SEQUENCE [LARGE SCALE GENOMIC DNA]</scope>
    <source>
        <strain evidence="10 11">CCMP1335</strain>
    </source>
</reference>
<dbReference type="Proteomes" id="UP000001449">
    <property type="component" value="Chromosome 15"/>
</dbReference>
<dbReference type="AlphaFoldDB" id="B8CDC0"/>
<feature type="transmembrane region" description="Helical" evidence="8">
    <location>
        <begin position="292"/>
        <end position="312"/>
    </location>
</feature>
<reference evidence="10 11" key="1">
    <citation type="journal article" date="2004" name="Science">
        <title>The genome of the diatom Thalassiosira pseudonana: ecology, evolution, and metabolism.</title>
        <authorList>
            <person name="Armbrust E.V."/>
            <person name="Berges J.A."/>
            <person name="Bowler C."/>
            <person name="Green B.R."/>
            <person name="Martinez D."/>
            <person name="Putnam N.H."/>
            <person name="Zhou S."/>
            <person name="Allen A.E."/>
            <person name="Apt K.E."/>
            <person name="Bechner M."/>
            <person name="Brzezinski M.A."/>
            <person name="Chaal B.K."/>
            <person name="Chiovitti A."/>
            <person name="Davis A.K."/>
            <person name="Demarest M.S."/>
            <person name="Detter J.C."/>
            <person name="Glavina T."/>
            <person name="Goodstein D."/>
            <person name="Hadi M.Z."/>
            <person name="Hellsten U."/>
            <person name="Hildebrand M."/>
            <person name="Jenkins B.D."/>
            <person name="Jurka J."/>
            <person name="Kapitonov V.V."/>
            <person name="Kroger N."/>
            <person name="Lau W.W."/>
            <person name="Lane T.W."/>
            <person name="Larimer F.W."/>
            <person name="Lippmeier J.C."/>
            <person name="Lucas S."/>
            <person name="Medina M."/>
            <person name="Montsant A."/>
            <person name="Obornik M."/>
            <person name="Parker M.S."/>
            <person name="Palenik B."/>
            <person name="Pazour G.J."/>
            <person name="Richardson P.M."/>
            <person name="Rynearson T.A."/>
            <person name="Saito M.A."/>
            <person name="Schwartz D.C."/>
            <person name="Thamatrakoln K."/>
            <person name="Valentin K."/>
            <person name="Vardi A."/>
            <person name="Wilkerson F.P."/>
            <person name="Rokhsar D.S."/>
        </authorList>
    </citation>
    <scope>NUCLEOTIDE SEQUENCE [LARGE SCALE GENOMIC DNA]</scope>
    <source>
        <strain evidence="10 11">CCMP1335</strain>
    </source>
</reference>
<evidence type="ECO:0000256" key="5">
    <source>
        <dbReference type="ARBA" id="ARBA00022989"/>
    </source>
</evidence>
<dbReference type="OMA" id="MISRCIT"/>
<dbReference type="PaxDb" id="35128-Thaps10241"/>
<dbReference type="InterPro" id="IPR016817">
    <property type="entry name" value="MannP-dilichol_defect-1"/>
</dbReference>
<keyword evidence="9" id="KW-0732">Signal</keyword>
<dbReference type="Gene3D" id="1.20.1280.290">
    <property type="match status" value="2"/>
</dbReference>
<evidence type="ECO:0000313" key="10">
    <source>
        <dbReference type="EMBL" id="EED88480.1"/>
    </source>
</evidence>
<keyword evidence="5 8" id="KW-1133">Transmembrane helix</keyword>
<evidence type="ECO:0000256" key="3">
    <source>
        <dbReference type="ARBA" id="ARBA00022692"/>
    </source>
</evidence>
<evidence type="ECO:0000256" key="6">
    <source>
        <dbReference type="ARBA" id="ARBA00023136"/>
    </source>
</evidence>
<gene>
    <name evidence="10" type="ORF">THAPSDRAFT_10241</name>
</gene>
<dbReference type="STRING" id="35128.B8CDC0"/>
<keyword evidence="11" id="KW-1185">Reference proteome</keyword>
<sequence length="337" mass="36210">MHRFTARSLLSFLFMESSLVVDAFAPPSPSLSTLPSLQNHILLIDDGILHFNSRFTNVNPPSLLNTNPCLHSTLQQSAFLFHPSSIILSAIDNIDIVDTIGTSSSLDPLQSIAQILGYFIGVASLLLYTPIAVRILRTKSANGLVLSTWWLKLSAFTCTDVYNIKNGFPIEAFSETVVITVEAAVVLGLVAYYQKKLNGGTFGLMGMYVALTVWALFSPEDASWGPTEEGIALAQVAATVMNASALVPQLAQNFQRKSSGDYSPISAALGVGGCTIRLFTTFELANGDPLLLLNYGVALVLNVSVLSQLVYYGTQTEGTSLSSLFVRDVKSAKAMGK</sequence>
<proteinExistence type="inferred from homology"/>
<dbReference type="InParanoid" id="B8CDC0"/>
<comment type="similarity">
    <text evidence="7">Belongs to the MPDU1 (TC 2.A.43.3) family.</text>
</comment>
<protein>
    <recommendedName>
        <fullName evidence="12">Mannose-P-dolichol utilization defect 1 protein homolog</fullName>
    </recommendedName>
</protein>
<dbReference type="EMBL" id="CM000650">
    <property type="protein sequence ID" value="EED88480.1"/>
    <property type="molecule type" value="Genomic_DNA"/>
</dbReference>
<dbReference type="PANTHER" id="PTHR12226">
    <property type="entry name" value="MANNOSE-P-DOLICHOL UTILIZATION DEFECT 1 LEC35 -RELATED"/>
    <property type="match status" value="1"/>
</dbReference>
<dbReference type="Pfam" id="PF04193">
    <property type="entry name" value="PQ-loop"/>
    <property type="match status" value="1"/>
</dbReference>
<evidence type="ECO:0000256" key="9">
    <source>
        <dbReference type="SAM" id="SignalP"/>
    </source>
</evidence>
<dbReference type="GO" id="GO:0016020">
    <property type="term" value="C:membrane"/>
    <property type="evidence" value="ECO:0007669"/>
    <property type="project" value="UniProtKB-SubCell"/>
</dbReference>
<name>B8CDC0_THAPS</name>
<dbReference type="RefSeq" id="XP_002294125.1">
    <property type="nucleotide sequence ID" value="XM_002294089.1"/>
</dbReference>
<evidence type="ECO:0000313" key="11">
    <source>
        <dbReference type="Proteomes" id="UP000001449"/>
    </source>
</evidence>
<feature type="transmembrane region" description="Helical" evidence="8">
    <location>
        <begin position="176"/>
        <end position="193"/>
    </location>
</feature>
<dbReference type="KEGG" id="tps:THAPSDRAFT_10241"/>
<dbReference type="HOGENOM" id="CLU_825115_0_0_1"/>
<dbReference type="PANTHER" id="PTHR12226:SF2">
    <property type="entry name" value="MANNOSE-P-DOLICHOL UTILIZATION DEFECT 1 PROTEIN"/>
    <property type="match status" value="1"/>
</dbReference>
<evidence type="ECO:0000256" key="8">
    <source>
        <dbReference type="SAM" id="Phobius"/>
    </source>
</evidence>
<keyword evidence="4" id="KW-0677">Repeat</keyword>
<feature type="transmembrane region" description="Helical" evidence="8">
    <location>
        <begin position="115"/>
        <end position="136"/>
    </location>
</feature>
<dbReference type="eggNOG" id="KOG3211">
    <property type="taxonomic scope" value="Eukaryota"/>
</dbReference>
<dbReference type="FunCoup" id="B8CDC0">
    <property type="interactions" value="284"/>
</dbReference>
<evidence type="ECO:0000256" key="2">
    <source>
        <dbReference type="ARBA" id="ARBA00022448"/>
    </source>
</evidence>
<evidence type="ECO:0000256" key="1">
    <source>
        <dbReference type="ARBA" id="ARBA00004141"/>
    </source>
</evidence>
<comment type="subcellular location">
    <subcellularLocation>
        <location evidence="1">Membrane</location>
        <topology evidence="1">Multi-pass membrane protein</topology>
    </subcellularLocation>
</comment>
<dbReference type="InterPro" id="IPR006603">
    <property type="entry name" value="PQ-loop_rpt"/>
</dbReference>
<feature type="chain" id="PRO_5002866507" description="Mannose-P-dolichol utilization defect 1 protein homolog" evidence="9">
    <location>
        <begin position="24"/>
        <end position="337"/>
    </location>
</feature>
<feature type="signal peptide" evidence="9">
    <location>
        <begin position="1"/>
        <end position="23"/>
    </location>
</feature>
<organism evidence="10 11">
    <name type="scientific">Thalassiosira pseudonana</name>
    <name type="common">Marine diatom</name>
    <name type="synonym">Cyclotella nana</name>
    <dbReference type="NCBI Taxonomy" id="35128"/>
    <lineage>
        <taxon>Eukaryota</taxon>
        <taxon>Sar</taxon>
        <taxon>Stramenopiles</taxon>
        <taxon>Ochrophyta</taxon>
        <taxon>Bacillariophyta</taxon>
        <taxon>Coscinodiscophyceae</taxon>
        <taxon>Thalassiosirophycidae</taxon>
        <taxon>Thalassiosirales</taxon>
        <taxon>Thalassiosiraceae</taxon>
        <taxon>Thalassiosira</taxon>
    </lineage>
</organism>
<accession>B8CDC0</accession>
<dbReference type="GeneID" id="7450284"/>
<keyword evidence="2" id="KW-0813">Transport</keyword>
<evidence type="ECO:0008006" key="12">
    <source>
        <dbReference type="Google" id="ProtNLM"/>
    </source>
</evidence>
<keyword evidence="3 8" id="KW-0812">Transmembrane</keyword>